<dbReference type="Proteomes" id="UP000269721">
    <property type="component" value="Unassembled WGS sequence"/>
</dbReference>
<keyword evidence="2" id="KW-1185">Reference proteome</keyword>
<sequence>MPLSAVSSTITFGRWSTRLLCEKLGVLSSTLSCVLAIAEIAPQSALQVLPDTLILWSSFGQQREWSCLTHAKEPLLEGHLGFIDSKNCPYRASTNTEKQNAFHNGWLHSVLVTGSLCYWVNGTPILAESSKTLDGYCVVADSAFTISKGMFLQMFTLLKDGGLPRASPACPPAMAARSNAIT</sequence>
<dbReference type="EMBL" id="KZ995387">
    <property type="protein sequence ID" value="RKO90777.1"/>
    <property type="molecule type" value="Genomic_DNA"/>
</dbReference>
<protein>
    <recommendedName>
        <fullName evidence="3">DDE Tnp4 domain-containing protein</fullName>
    </recommendedName>
</protein>
<evidence type="ECO:0000313" key="2">
    <source>
        <dbReference type="Proteomes" id="UP000269721"/>
    </source>
</evidence>
<dbReference type="OrthoDB" id="2140478at2759"/>
<reference evidence="2" key="1">
    <citation type="journal article" date="2018" name="Nat. Microbiol.">
        <title>Leveraging single-cell genomics to expand the fungal tree of life.</title>
        <authorList>
            <person name="Ahrendt S.R."/>
            <person name="Quandt C.A."/>
            <person name="Ciobanu D."/>
            <person name="Clum A."/>
            <person name="Salamov A."/>
            <person name="Andreopoulos B."/>
            <person name="Cheng J.F."/>
            <person name="Woyke T."/>
            <person name="Pelin A."/>
            <person name="Henrissat B."/>
            <person name="Reynolds N.K."/>
            <person name="Benny G.L."/>
            <person name="Smith M.E."/>
            <person name="James T.Y."/>
            <person name="Grigoriev I.V."/>
        </authorList>
    </citation>
    <scope>NUCLEOTIDE SEQUENCE [LARGE SCALE GENOMIC DNA]</scope>
</reference>
<evidence type="ECO:0008006" key="3">
    <source>
        <dbReference type="Google" id="ProtNLM"/>
    </source>
</evidence>
<dbReference type="PANTHER" id="PTHR48471">
    <property type="entry name" value="DDE TNP4 DOMAIN-CONTAINING PROTEIN"/>
    <property type="match status" value="1"/>
</dbReference>
<dbReference type="PANTHER" id="PTHR48471:SF1">
    <property type="entry name" value="DDE TNP4 DOMAIN-CONTAINING PROTEIN"/>
    <property type="match status" value="1"/>
</dbReference>
<evidence type="ECO:0000313" key="1">
    <source>
        <dbReference type="EMBL" id="RKO90777.1"/>
    </source>
</evidence>
<name>A0A4V1IRP5_9FUNG</name>
<organism evidence="1 2">
    <name type="scientific">Blyttiomyces helicus</name>
    <dbReference type="NCBI Taxonomy" id="388810"/>
    <lineage>
        <taxon>Eukaryota</taxon>
        <taxon>Fungi</taxon>
        <taxon>Fungi incertae sedis</taxon>
        <taxon>Chytridiomycota</taxon>
        <taxon>Chytridiomycota incertae sedis</taxon>
        <taxon>Chytridiomycetes</taxon>
        <taxon>Chytridiomycetes incertae sedis</taxon>
        <taxon>Blyttiomyces</taxon>
    </lineage>
</organism>
<proteinExistence type="predicted"/>
<dbReference type="AlphaFoldDB" id="A0A4V1IRP5"/>
<gene>
    <name evidence="1" type="ORF">BDK51DRAFT_48282</name>
</gene>
<accession>A0A4V1IRP5</accession>